<dbReference type="AlphaFoldDB" id="F5XWU1"/>
<name>F5XWU1_RAMTT</name>
<sequence length="59" mass="6316">MATAAAAAATLLHAARRYRQQHGVPDLHFRMSVTIGCDAIASVAITWQLFPILLVPACV</sequence>
<dbReference type="KEGG" id="rta:Rta_06240"/>
<reference evidence="2" key="1">
    <citation type="submission" date="2006-01" db="EMBL/GenBank/DDBJ databases">
        <title>Genome of the cyst-dividing bacterium Ramlibacter tataouinensis.</title>
        <authorList>
            <person name="Barakat M."/>
            <person name="Ortet P."/>
            <person name="De Luca G."/>
            <person name="Jourlin-Castelli C."/>
            <person name="Ansaldi M."/>
            <person name="Py B."/>
            <person name="Fichant G."/>
            <person name="Coutinho P."/>
            <person name="Voulhoux R."/>
            <person name="Bastien O."/>
            <person name="Roy S."/>
            <person name="Marechal E."/>
            <person name="Henrissat B."/>
            <person name="Quentin Y."/>
            <person name="Noirot P."/>
            <person name="Filloux A."/>
            <person name="Mejean V."/>
            <person name="DuBow M."/>
            <person name="Barras F."/>
            <person name="Heulin T."/>
        </authorList>
    </citation>
    <scope>NUCLEOTIDE SEQUENCE [LARGE SCALE GENOMIC DNA]</scope>
    <source>
        <strain evidence="2">ATCC BAA-407 / DSM 14655 / LMG 21543 / TTB310</strain>
    </source>
</reference>
<dbReference type="STRING" id="365046.Rta_06240"/>
<keyword evidence="2" id="KW-1185">Reference proteome</keyword>
<organism evidence="1 2">
    <name type="scientific">Ramlibacter tataouinensis (strain ATCC BAA-407 / DSM 14655 / LMG 21543 / TTB310)</name>
    <dbReference type="NCBI Taxonomy" id="365046"/>
    <lineage>
        <taxon>Bacteria</taxon>
        <taxon>Pseudomonadati</taxon>
        <taxon>Pseudomonadota</taxon>
        <taxon>Betaproteobacteria</taxon>
        <taxon>Burkholderiales</taxon>
        <taxon>Comamonadaceae</taxon>
        <taxon>Ramlibacter</taxon>
    </lineage>
</organism>
<dbReference type="EMBL" id="CP000245">
    <property type="protein sequence ID" value="AEG91702.1"/>
    <property type="molecule type" value="Genomic_DNA"/>
</dbReference>
<evidence type="ECO:0000313" key="1">
    <source>
        <dbReference type="EMBL" id="AEG91702.1"/>
    </source>
</evidence>
<evidence type="ECO:0000313" key="2">
    <source>
        <dbReference type="Proteomes" id="UP000008385"/>
    </source>
</evidence>
<dbReference type="HOGENOM" id="CLU_2957444_0_0_4"/>
<gene>
    <name evidence="1" type="ordered locus">Rta_06240</name>
</gene>
<proteinExistence type="predicted"/>
<protein>
    <submittedName>
        <fullName evidence="1">Uncharacterized protein</fullName>
    </submittedName>
</protein>
<dbReference type="Proteomes" id="UP000008385">
    <property type="component" value="Chromosome"/>
</dbReference>
<reference evidence="1 2" key="2">
    <citation type="journal article" date="2011" name="PLoS ONE">
        <title>The Cyst-Dividing Bacterium Ramlibacter tataouinensis TTB310 Genome Reveals a Well-Stocked Toolbox for Adaptation to a Desert Environment.</title>
        <authorList>
            <person name="De Luca G."/>
            <person name="Barakat M."/>
            <person name="Ortet P."/>
            <person name="Fochesato S."/>
            <person name="Jourlin-Castelli C."/>
            <person name="Ansaldi M."/>
            <person name="Py B."/>
            <person name="Fichant G."/>
            <person name="Coutinho P.M."/>
            <person name="Voulhoux R."/>
            <person name="Bastien O."/>
            <person name="Marechal E."/>
            <person name="Henrissat B."/>
            <person name="Quentin Y."/>
            <person name="Noirot P."/>
            <person name="Filloux A."/>
            <person name="Mejean V."/>
            <person name="Dubow M.S."/>
            <person name="Barras F."/>
            <person name="Barbe V."/>
            <person name="Weissenbach J."/>
            <person name="Mihalcescu I."/>
            <person name="Vermeglio A."/>
            <person name="Achouak W."/>
            <person name="Heulin T."/>
        </authorList>
    </citation>
    <scope>NUCLEOTIDE SEQUENCE [LARGE SCALE GENOMIC DNA]</scope>
    <source>
        <strain evidence="2">ATCC BAA-407 / DSM 14655 / LMG 21543 / TTB310</strain>
    </source>
</reference>
<accession>F5XWU1</accession>